<organism evidence="1 2">
    <name type="scientific">Cryomyces minteri</name>
    <dbReference type="NCBI Taxonomy" id="331657"/>
    <lineage>
        <taxon>Eukaryota</taxon>
        <taxon>Fungi</taxon>
        <taxon>Dikarya</taxon>
        <taxon>Ascomycota</taxon>
        <taxon>Pezizomycotina</taxon>
        <taxon>Dothideomycetes</taxon>
        <taxon>Dothideomycetes incertae sedis</taxon>
        <taxon>Cryomyces</taxon>
    </lineage>
</organism>
<evidence type="ECO:0000313" key="1">
    <source>
        <dbReference type="EMBL" id="TKA34683.1"/>
    </source>
</evidence>
<feature type="non-terminal residue" evidence="1">
    <location>
        <position position="78"/>
    </location>
</feature>
<accession>A0A4U0UGG2</accession>
<dbReference type="SUPFAM" id="SSF53187">
    <property type="entry name" value="Zn-dependent exopeptidases"/>
    <property type="match status" value="1"/>
</dbReference>
<keyword evidence="2" id="KW-1185">Reference proteome</keyword>
<dbReference type="AlphaFoldDB" id="A0A4U0UGG2"/>
<name>A0A4U0UGG2_9PEZI</name>
<protein>
    <submittedName>
        <fullName evidence="1">Uncharacterized protein</fullName>
    </submittedName>
</protein>
<proteinExistence type="predicted"/>
<dbReference type="EMBL" id="NAJN01003850">
    <property type="protein sequence ID" value="TKA34683.1"/>
    <property type="molecule type" value="Genomic_DNA"/>
</dbReference>
<reference evidence="1 2" key="1">
    <citation type="submission" date="2017-03" db="EMBL/GenBank/DDBJ databases">
        <title>Genomes of endolithic fungi from Antarctica.</title>
        <authorList>
            <person name="Coleine C."/>
            <person name="Masonjones S."/>
            <person name="Stajich J.E."/>
        </authorList>
    </citation>
    <scope>NUCLEOTIDE SEQUENCE [LARGE SCALE GENOMIC DNA]</scope>
    <source>
        <strain evidence="1 2">CCFEE 5187</strain>
    </source>
</reference>
<dbReference type="Proteomes" id="UP000308768">
    <property type="component" value="Unassembled WGS sequence"/>
</dbReference>
<sequence length="78" mass="8649">MSDADLGSLKVERERLMRDLHHTCQWGAGERWGDAPTETGMSRLSLSDTDKTARDWFAETTSALGCKLITDAMGNQFA</sequence>
<dbReference type="STRING" id="331657.A0A4U0UGG2"/>
<comment type="caution">
    <text evidence="1">The sequence shown here is derived from an EMBL/GenBank/DDBJ whole genome shotgun (WGS) entry which is preliminary data.</text>
</comment>
<evidence type="ECO:0000313" key="2">
    <source>
        <dbReference type="Proteomes" id="UP000308768"/>
    </source>
</evidence>
<dbReference type="Gene3D" id="3.40.630.10">
    <property type="entry name" value="Zn peptidases"/>
    <property type="match status" value="1"/>
</dbReference>
<dbReference type="OrthoDB" id="4676at2759"/>
<gene>
    <name evidence="1" type="ORF">B0A49_13673</name>
</gene>